<feature type="compositionally biased region" description="Low complexity" evidence="1">
    <location>
        <begin position="139"/>
        <end position="168"/>
    </location>
</feature>
<accession>A0A7S3CD62</accession>
<feature type="region of interest" description="Disordered" evidence="1">
    <location>
        <begin position="36"/>
        <end position="220"/>
    </location>
</feature>
<reference evidence="2" key="1">
    <citation type="submission" date="2021-01" db="EMBL/GenBank/DDBJ databases">
        <authorList>
            <person name="Corre E."/>
            <person name="Pelletier E."/>
            <person name="Niang G."/>
            <person name="Scheremetjew M."/>
            <person name="Finn R."/>
            <person name="Kale V."/>
            <person name="Holt S."/>
            <person name="Cochrane G."/>
            <person name="Meng A."/>
            <person name="Brown T."/>
            <person name="Cohen L."/>
        </authorList>
    </citation>
    <scope>NUCLEOTIDE SEQUENCE</scope>
    <source>
        <strain evidence="2">RCC1871</strain>
    </source>
</reference>
<feature type="compositionally biased region" description="Low complexity" evidence="1">
    <location>
        <begin position="175"/>
        <end position="185"/>
    </location>
</feature>
<protein>
    <submittedName>
        <fullName evidence="2">Uncharacterized protein</fullName>
    </submittedName>
</protein>
<evidence type="ECO:0000256" key="1">
    <source>
        <dbReference type="SAM" id="MobiDB-lite"/>
    </source>
</evidence>
<keyword evidence="4" id="KW-1185">Reference proteome</keyword>
<proteinExistence type="predicted"/>
<dbReference type="AlphaFoldDB" id="A0A7S3CD62"/>
<reference evidence="3 4" key="2">
    <citation type="submission" date="2024-03" db="EMBL/GenBank/DDBJ databases">
        <title>Complete genome sequence of the green alga Chloropicon roscoffensis RCC1871.</title>
        <authorList>
            <person name="Lemieux C."/>
            <person name="Pombert J.-F."/>
            <person name="Otis C."/>
            <person name="Turmel M."/>
        </authorList>
    </citation>
    <scope>NUCLEOTIDE SEQUENCE [LARGE SCALE GENOMIC DNA]</scope>
    <source>
        <strain evidence="3 4">RCC1871</strain>
    </source>
</reference>
<dbReference type="Proteomes" id="UP001472866">
    <property type="component" value="Chromosome 05"/>
</dbReference>
<dbReference type="EMBL" id="CP151505">
    <property type="protein sequence ID" value="WZN62126.1"/>
    <property type="molecule type" value="Genomic_DNA"/>
</dbReference>
<evidence type="ECO:0000313" key="3">
    <source>
        <dbReference type="EMBL" id="WZN62126.1"/>
    </source>
</evidence>
<feature type="compositionally biased region" description="Basic residues" evidence="1">
    <location>
        <begin position="124"/>
        <end position="136"/>
    </location>
</feature>
<evidence type="ECO:0000313" key="4">
    <source>
        <dbReference type="Proteomes" id="UP001472866"/>
    </source>
</evidence>
<gene>
    <name evidence="2" type="ORF">CROS1456_LOCUS4141</name>
    <name evidence="3" type="ORF">HKI87_05g36620</name>
</gene>
<name>A0A7S3CD62_9CHLO</name>
<evidence type="ECO:0000313" key="2">
    <source>
        <dbReference type="EMBL" id="CAE0191051.1"/>
    </source>
</evidence>
<dbReference type="EMBL" id="HBHZ01005369">
    <property type="protein sequence ID" value="CAE0191051.1"/>
    <property type="molecule type" value="Transcribed_RNA"/>
</dbReference>
<organism evidence="2">
    <name type="scientific">Chloropicon roscoffensis</name>
    <dbReference type="NCBI Taxonomy" id="1461544"/>
    <lineage>
        <taxon>Eukaryota</taxon>
        <taxon>Viridiplantae</taxon>
        <taxon>Chlorophyta</taxon>
        <taxon>Chloropicophyceae</taxon>
        <taxon>Chloropicales</taxon>
        <taxon>Chloropicaceae</taxon>
        <taxon>Chloropicon</taxon>
    </lineage>
</organism>
<sequence length="220" mass="22837">MTSSWQTGKAAAEGGGYVVPAQRGLAGASRGLDASAPIWTPSPKKPNHHALHGQGAAVQWSSNSDHHHHQQRAFSAEAYRPAGPHQVGHGSTFPFQQQAGSWGVGPASPHHHHHQHLQNQNQTHYHHHYQSHHRGLAMHPSHPAASSSPLGSSPLGSSPLGSSPSSPGTGVFFPSSLTSGSSSTRRNSRSNRGGGGGSTSDPSERAAAGGGAFSLPDELF</sequence>